<dbReference type="EMBL" id="AP025225">
    <property type="protein sequence ID" value="BDB96222.1"/>
    <property type="molecule type" value="Genomic_DNA"/>
</dbReference>
<evidence type="ECO:0000259" key="2">
    <source>
        <dbReference type="Pfam" id="PF17930"/>
    </source>
</evidence>
<proteinExistence type="predicted"/>
<dbReference type="InterPro" id="IPR041255">
    <property type="entry name" value="LpxI_N"/>
</dbReference>
<protein>
    <recommendedName>
        <fullName evidence="5">DUF1009 domain-containing protein</fullName>
    </recommendedName>
</protein>
<dbReference type="Gene3D" id="3.40.50.20">
    <property type="match status" value="1"/>
</dbReference>
<dbReference type="PANTHER" id="PTHR39962:SF1">
    <property type="entry name" value="LPXI FAMILY PROTEIN"/>
    <property type="match status" value="1"/>
</dbReference>
<reference evidence="3" key="1">
    <citation type="submission" date="2021-10" db="EMBL/GenBank/DDBJ databases">
        <title>Genome Sequence of The Candidatus Hydrogeosomobacter endosymbioticus, an Intracellular Bacterial Symbiont of the Anaerobic Ciliate GW7.</title>
        <authorList>
            <person name="Shiohama Y."/>
            <person name="Shinzato N."/>
        </authorList>
    </citation>
    <scope>NUCLEOTIDE SEQUENCE [LARGE SCALE GENOMIC DNA]</scope>
    <source>
        <strain evidence="3">200920</strain>
    </source>
</reference>
<dbReference type="InterPro" id="IPR010415">
    <property type="entry name" value="LpxI_C"/>
</dbReference>
<dbReference type="Proteomes" id="UP001320209">
    <property type="component" value="Chromosome"/>
</dbReference>
<organism evidence="3 4">
    <name type="scientific">Candidatus Hydrogenosomobacter endosymbioticus</name>
    <dbReference type="NCBI Taxonomy" id="2558174"/>
    <lineage>
        <taxon>Bacteria</taxon>
        <taxon>Pseudomonadati</taxon>
        <taxon>Pseudomonadota</taxon>
        <taxon>Alphaproteobacteria</taxon>
        <taxon>Holosporales</taxon>
        <taxon>Holosporaceae</taxon>
        <taxon>Candidatus Hydrogenosomobacter</taxon>
    </lineage>
</organism>
<name>A0ABM7V8Y1_9PROT</name>
<dbReference type="PANTHER" id="PTHR39962">
    <property type="entry name" value="BLL4848 PROTEIN"/>
    <property type="match status" value="1"/>
</dbReference>
<evidence type="ECO:0000313" key="3">
    <source>
        <dbReference type="EMBL" id="BDB96222.1"/>
    </source>
</evidence>
<evidence type="ECO:0008006" key="5">
    <source>
        <dbReference type="Google" id="ProtNLM"/>
    </source>
</evidence>
<sequence>MLRMEKGPENDSGAPLALKLAVIAGSGEIPRAVVMACKERGVLVFMLAFHGFTDPDVVAGCDHEWFSLGEVGRAINVLKNLGVKDIVMAGGGVVRRPSLFGLKLDKKGMELLSIIGLNWLGDNNVLVKISQFLEKEGFVLRSPQEFMPSFVSSCIGAMGRVSPSEARLKDIALGREMLRHLSALDFGQGMAMQNGLVLGVEAAEGTDECISRCGALQRNGEEGAVYVKRAKVGQDEKMDLPTIGPQTLKKIVIAGFSGIAFQTSKTIIVSPLEVATIADQAGVFVWGSE</sequence>
<dbReference type="Pfam" id="PF17930">
    <property type="entry name" value="LpxI_N"/>
    <property type="match status" value="1"/>
</dbReference>
<accession>A0ABM7V8Y1</accession>
<dbReference type="Gene3D" id="3.40.140.80">
    <property type="match status" value="1"/>
</dbReference>
<dbReference type="InterPro" id="IPR043167">
    <property type="entry name" value="LpxI_C_sf"/>
</dbReference>
<dbReference type="Pfam" id="PF06230">
    <property type="entry name" value="LpxI_C"/>
    <property type="match status" value="1"/>
</dbReference>
<keyword evidence="4" id="KW-1185">Reference proteome</keyword>
<feature type="domain" description="LpxI C-terminal" evidence="1">
    <location>
        <begin position="156"/>
        <end position="286"/>
    </location>
</feature>
<gene>
    <name evidence="3" type="ORF">HYD_3550</name>
</gene>
<dbReference type="InterPro" id="IPR053174">
    <property type="entry name" value="LpxI"/>
</dbReference>
<feature type="domain" description="LpxI N-terminal" evidence="2">
    <location>
        <begin position="19"/>
        <end position="149"/>
    </location>
</feature>
<evidence type="ECO:0000259" key="1">
    <source>
        <dbReference type="Pfam" id="PF06230"/>
    </source>
</evidence>
<evidence type="ECO:0000313" key="4">
    <source>
        <dbReference type="Proteomes" id="UP001320209"/>
    </source>
</evidence>